<dbReference type="InterPro" id="IPR000210">
    <property type="entry name" value="BTB/POZ_dom"/>
</dbReference>
<evidence type="ECO:0000259" key="1">
    <source>
        <dbReference type="PROSITE" id="PS50097"/>
    </source>
</evidence>
<protein>
    <recommendedName>
        <fullName evidence="1">BTB domain-containing protein</fullName>
    </recommendedName>
</protein>
<dbReference type="EMBL" id="JADNYJ010000085">
    <property type="protein sequence ID" value="KAF8888406.1"/>
    <property type="molecule type" value="Genomic_DNA"/>
</dbReference>
<dbReference type="Pfam" id="PF00651">
    <property type="entry name" value="BTB"/>
    <property type="match status" value="1"/>
</dbReference>
<dbReference type="SUPFAM" id="SSF54695">
    <property type="entry name" value="POZ domain"/>
    <property type="match status" value="1"/>
</dbReference>
<accession>A0A9P5NFX1</accession>
<feature type="domain" description="BTB" evidence="1">
    <location>
        <begin position="441"/>
        <end position="513"/>
    </location>
</feature>
<dbReference type="OrthoDB" id="1262810at2759"/>
<dbReference type="InterPro" id="IPR011333">
    <property type="entry name" value="SKP1/BTB/POZ_sf"/>
</dbReference>
<comment type="caution">
    <text evidence="2">The sequence shown here is derived from an EMBL/GenBank/DDBJ whole genome shotgun (WGS) entry which is preliminary data.</text>
</comment>
<gene>
    <name evidence="2" type="ORF">CPB84DRAFT_1849648</name>
</gene>
<name>A0A9P5NFX1_GYMJU</name>
<evidence type="ECO:0000313" key="3">
    <source>
        <dbReference type="Proteomes" id="UP000724874"/>
    </source>
</evidence>
<keyword evidence="3" id="KW-1185">Reference proteome</keyword>
<dbReference type="CDD" id="cd18186">
    <property type="entry name" value="BTB_POZ_ZBTB_KLHL-like"/>
    <property type="match status" value="1"/>
</dbReference>
<proteinExistence type="predicted"/>
<sequence length="605" mass="68181">MDINLKSGFAEWARDSIHDVIPDELRPVAQELPLWPSASNSLPLDIRPGSAVRMLPQDISVGIVSRFMNVCVADYGSLRFLRGPSLTLVQLMERLAFPPSLLVPDLIAYKELLGTLIPLLPSIYVDPVPIPDCSSLVKPSNELYARDRLFVAALYKHGLRTENELNVQMFLDCVGALNESEREQDDLVIRANVLFESYGYWLPMQITAQEQHRWKDLDDCSFIPRSMATHRHLEDQDITLPGLDIPQNVVALDAVVAPSDLVREEFEAIAWTQRAAFANQPHQRVVVAYPDLGRPTISEVATHLRYLSSLTNLSAPQRCTVLHDLEATYSFLNDNAPSAELILSQLGAMEIFLNVDDPEMDEWRWDKADELVFDSQDIDESMRHVRDFLMPFGRLLRATGVEQVSHAHFRSNSWNSIAAPENKLASIRLGFEDLRKKKLLADVIFKPSDHTEDSEPLVAHRSFLAVSSEYFSDLFCGDFKEGEPASAASPISIALPHHSTACARLVLDHIYTGAEPEAQTLTLDLLLEALKLSGFWDIKDLFKLLQKEIADNLVTPRTLNQIRTKATECHAEELIETCVDYEQRNAGLIQKYASRHARPPELELE</sequence>
<dbReference type="Gene3D" id="3.30.710.10">
    <property type="entry name" value="Potassium Channel Kv1.1, Chain A"/>
    <property type="match status" value="1"/>
</dbReference>
<dbReference type="Proteomes" id="UP000724874">
    <property type="component" value="Unassembled WGS sequence"/>
</dbReference>
<evidence type="ECO:0000313" key="2">
    <source>
        <dbReference type="EMBL" id="KAF8888406.1"/>
    </source>
</evidence>
<organism evidence="2 3">
    <name type="scientific">Gymnopilus junonius</name>
    <name type="common">Spectacular rustgill mushroom</name>
    <name type="synonym">Gymnopilus spectabilis subsp. junonius</name>
    <dbReference type="NCBI Taxonomy" id="109634"/>
    <lineage>
        <taxon>Eukaryota</taxon>
        <taxon>Fungi</taxon>
        <taxon>Dikarya</taxon>
        <taxon>Basidiomycota</taxon>
        <taxon>Agaricomycotina</taxon>
        <taxon>Agaricomycetes</taxon>
        <taxon>Agaricomycetidae</taxon>
        <taxon>Agaricales</taxon>
        <taxon>Agaricineae</taxon>
        <taxon>Hymenogastraceae</taxon>
        <taxon>Gymnopilus</taxon>
    </lineage>
</organism>
<reference evidence="2" key="1">
    <citation type="submission" date="2020-11" db="EMBL/GenBank/DDBJ databases">
        <authorList>
            <consortium name="DOE Joint Genome Institute"/>
            <person name="Ahrendt S."/>
            <person name="Riley R."/>
            <person name="Andreopoulos W."/>
            <person name="LaButti K."/>
            <person name="Pangilinan J."/>
            <person name="Ruiz-duenas F.J."/>
            <person name="Barrasa J.M."/>
            <person name="Sanchez-Garcia M."/>
            <person name="Camarero S."/>
            <person name="Miyauchi S."/>
            <person name="Serrano A."/>
            <person name="Linde D."/>
            <person name="Babiker R."/>
            <person name="Drula E."/>
            <person name="Ayuso-Fernandez I."/>
            <person name="Pacheco R."/>
            <person name="Padilla G."/>
            <person name="Ferreira P."/>
            <person name="Barriuso J."/>
            <person name="Kellner H."/>
            <person name="Castanera R."/>
            <person name="Alfaro M."/>
            <person name="Ramirez L."/>
            <person name="Pisabarro A.G."/>
            <person name="Kuo A."/>
            <person name="Tritt A."/>
            <person name="Lipzen A."/>
            <person name="He G."/>
            <person name="Yan M."/>
            <person name="Ng V."/>
            <person name="Cullen D."/>
            <person name="Martin F."/>
            <person name="Rosso M.-N."/>
            <person name="Henrissat B."/>
            <person name="Hibbett D."/>
            <person name="Martinez A.T."/>
            <person name="Grigoriev I.V."/>
        </authorList>
    </citation>
    <scope>NUCLEOTIDE SEQUENCE</scope>
    <source>
        <strain evidence="2">AH 44721</strain>
    </source>
</reference>
<dbReference type="PROSITE" id="PS50097">
    <property type="entry name" value="BTB"/>
    <property type="match status" value="1"/>
</dbReference>
<dbReference type="AlphaFoldDB" id="A0A9P5NFX1"/>